<dbReference type="OrthoDB" id="1246696at2"/>
<dbReference type="EMBL" id="JSYL01000018">
    <property type="protein sequence ID" value="KIA85473.1"/>
    <property type="molecule type" value="Genomic_DNA"/>
</dbReference>
<evidence type="ECO:0000313" key="1">
    <source>
        <dbReference type="EMBL" id="KIA85473.1"/>
    </source>
</evidence>
<name>A0A0C1F0H5_9FLAO</name>
<reference evidence="1 2" key="1">
    <citation type="submission" date="2014-10" db="EMBL/GenBank/DDBJ databases">
        <title>Kaistella jeonii genome.</title>
        <authorList>
            <person name="Clayton J.T."/>
            <person name="Newman J.D."/>
        </authorList>
    </citation>
    <scope>NUCLEOTIDE SEQUENCE [LARGE SCALE GENOMIC DNA]</scope>
    <source>
        <strain evidence="1 2">DSM 17048</strain>
    </source>
</reference>
<protein>
    <recommendedName>
        <fullName evidence="3">LysM domain-containing protein</fullName>
    </recommendedName>
</protein>
<evidence type="ECO:0000313" key="2">
    <source>
        <dbReference type="Proteomes" id="UP000031473"/>
    </source>
</evidence>
<dbReference type="RefSeq" id="WP_039354860.1">
    <property type="nucleotide sequence ID" value="NZ_FOLA01000020.1"/>
</dbReference>
<sequence length="348" mass="40399">MPNTNMEDLITIYDVTPNDTLVKIGQKIGMTADEVRDFHNLNCERNGLMWFNNLVGIEKIVLPKNYKSAAQIRKENLAAVPLKMMAPDFFAKTYEVLESYESDFENKVEIAYTLDIQLKKMEENQIKGFVSSIHCYDFKKNGEKPDDKMSELSIACAEIIAPINLIISPEGKISGIFQFEKLLKTFEEKRKDLEDFFIGEVSAKYMDQFAKSLSDEKYFEKQIRSTLLYQVLFPSMIWFYKESAWKEEFYLVKNSFPINCIFNVDFIHLDEAKIQTDIKGEIQDKISLQELLKGKKFEEEPEEPVVGLVELKYTTHKNTKQMLYAEAGVALLLEGEIYRKQKILLSKI</sequence>
<dbReference type="AlphaFoldDB" id="A0A0C1F0H5"/>
<organism evidence="1 2">
    <name type="scientific">Kaistella jeonii</name>
    <dbReference type="NCBI Taxonomy" id="266749"/>
    <lineage>
        <taxon>Bacteria</taxon>
        <taxon>Pseudomonadati</taxon>
        <taxon>Bacteroidota</taxon>
        <taxon>Flavobacteriia</taxon>
        <taxon>Flavobacteriales</taxon>
        <taxon>Weeksellaceae</taxon>
        <taxon>Chryseobacterium group</taxon>
        <taxon>Kaistella</taxon>
    </lineage>
</organism>
<comment type="caution">
    <text evidence="1">The sequence shown here is derived from an EMBL/GenBank/DDBJ whole genome shotgun (WGS) entry which is preliminary data.</text>
</comment>
<keyword evidence="2" id="KW-1185">Reference proteome</keyword>
<dbReference type="Proteomes" id="UP000031473">
    <property type="component" value="Unassembled WGS sequence"/>
</dbReference>
<proteinExistence type="predicted"/>
<dbReference type="STRING" id="266749.SAMN05421876_12010"/>
<evidence type="ECO:0008006" key="3">
    <source>
        <dbReference type="Google" id="ProtNLM"/>
    </source>
</evidence>
<accession>A0A0C1F0H5</accession>
<gene>
    <name evidence="1" type="ORF">OA86_14585</name>
</gene>